<organism evidence="2">
    <name type="scientific">Leptocylindrus danicus</name>
    <dbReference type="NCBI Taxonomy" id="163516"/>
    <lineage>
        <taxon>Eukaryota</taxon>
        <taxon>Sar</taxon>
        <taxon>Stramenopiles</taxon>
        <taxon>Ochrophyta</taxon>
        <taxon>Bacillariophyta</taxon>
        <taxon>Coscinodiscophyceae</taxon>
        <taxon>Chaetocerotophycidae</taxon>
        <taxon>Leptocylindrales</taxon>
        <taxon>Leptocylindraceae</taxon>
        <taxon>Leptocylindrus</taxon>
    </lineage>
</organism>
<dbReference type="EMBL" id="HBGY01025513">
    <property type="protein sequence ID" value="CAD9598187.1"/>
    <property type="molecule type" value="Transcribed_RNA"/>
</dbReference>
<feature type="region of interest" description="Disordered" evidence="1">
    <location>
        <begin position="1"/>
        <end position="43"/>
    </location>
</feature>
<reference evidence="2" key="1">
    <citation type="submission" date="2021-01" db="EMBL/GenBank/DDBJ databases">
        <authorList>
            <person name="Corre E."/>
            <person name="Pelletier E."/>
            <person name="Niang G."/>
            <person name="Scheremetjew M."/>
            <person name="Finn R."/>
            <person name="Kale V."/>
            <person name="Holt S."/>
            <person name="Cochrane G."/>
            <person name="Meng A."/>
            <person name="Brown T."/>
            <person name="Cohen L."/>
        </authorList>
    </citation>
    <scope>NUCLEOTIDE SEQUENCE</scope>
    <source>
        <strain evidence="2">B650</strain>
    </source>
</reference>
<protein>
    <submittedName>
        <fullName evidence="2">Uncharacterized protein</fullName>
    </submittedName>
</protein>
<gene>
    <name evidence="2" type="ORF">LDAN0321_LOCUS15753</name>
</gene>
<evidence type="ECO:0000313" key="2">
    <source>
        <dbReference type="EMBL" id="CAD9598187.1"/>
    </source>
</evidence>
<accession>A0A7S2L7W6</accession>
<dbReference type="AlphaFoldDB" id="A0A7S2L7W6"/>
<dbReference type="PANTHER" id="PTHR33704">
    <property type="entry name" value="PROTEIN HEAT INTOLERANT 4-RELATED"/>
    <property type="match status" value="1"/>
</dbReference>
<dbReference type="InterPro" id="IPR039313">
    <property type="entry name" value="HIT4"/>
</dbReference>
<name>A0A7S2L7W6_9STRA</name>
<sequence length="350" mass="39925">MRTTGRNEESDDAVMSVSFLGKRKSSGGNEQNGDATAVKSEDQLQRLHVQNEHSQPTKNNNQNKKHRSELDWKDIFILGENPGKIDRLYREHEFDFSHLTGEVEFLLTTNPKKNAFLFAVSEFAAVNIPVVVVNVILMEKGYSPPEYVGIASVQKEKEEILPFQDPSLQLHWDKMKHISGVYILKCRRGRVTRSSERILEYALLYSTMPSKWEKEVKDETCIATFTFQGITMEYNKALNSLRDFIPKFFDHHDLNEEDNKSGLKEAMKAAFVKARAEALNEKEAEFSKRFAARGYTKDILNSVKVVKVYPQDMRISAAMKSPYVNRYFGNADKVVSCAQVLEGVAGPSYF</sequence>
<proteinExistence type="predicted"/>
<evidence type="ECO:0000256" key="1">
    <source>
        <dbReference type="SAM" id="MobiDB-lite"/>
    </source>
</evidence>
<dbReference type="GO" id="GO:1900034">
    <property type="term" value="P:regulation of cellular response to heat"/>
    <property type="evidence" value="ECO:0007669"/>
    <property type="project" value="InterPro"/>
</dbReference>
<dbReference type="PANTHER" id="PTHR33704:SF1">
    <property type="entry name" value="PROTEIN HEAT INTOLERANT 4-RELATED"/>
    <property type="match status" value="1"/>
</dbReference>